<evidence type="ECO:0000313" key="1">
    <source>
        <dbReference type="EMBL" id="VAX42005.1"/>
    </source>
</evidence>
<name>A0A3B1E6I9_9ZZZZ</name>
<reference evidence="1" key="1">
    <citation type="submission" date="2018-06" db="EMBL/GenBank/DDBJ databases">
        <authorList>
            <person name="Zhirakovskaya E."/>
        </authorList>
    </citation>
    <scope>NUCLEOTIDE SEQUENCE</scope>
</reference>
<proteinExistence type="predicted"/>
<gene>
    <name evidence="1" type="ORF">MNBD_PLANCTO02-547</name>
</gene>
<dbReference type="EMBL" id="UOGL01000608">
    <property type="protein sequence ID" value="VAX42005.1"/>
    <property type="molecule type" value="Genomic_DNA"/>
</dbReference>
<protein>
    <recommendedName>
        <fullName evidence="2">Lipoprotein</fullName>
    </recommendedName>
</protein>
<organism evidence="1">
    <name type="scientific">hydrothermal vent metagenome</name>
    <dbReference type="NCBI Taxonomy" id="652676"/>
    <lineage>
        <taxon>unclassified sequences</taxon>
        <taxon>metagenomes</taxon>
        <taxon>ecological metagenomes</taxon>
    </lineage>
</organism>
<dbReference type="AlphaFoldDB" id="A0A3B1E6I9"/>
<accession>A0A3B1E6I9</accession>
<dbReference type="PROSITE" id="PS51257">
    <property type="entry name" value="PROKAR_LIPOPROTEIN"/>
    <property type="match status" value="1"/>
</dbReference>
<evidence type="ECO:0008006" key="2">
    <source>
        <dbReference type="Google" id="ProtNLM"/>
    </source>
</evidence>
<sequence length="238" mass="27088">MLNLKQFLCGLLLCSLLILTGCSTVASLTSDCPDGEECGPEKWSEEWYAMHSDMPVGRRQVHKKGKVWPPYARPTGEELPFWHKFHAAHYWPHPYSSQDEEFVNSFQEQQVSNGWVNATTLYDYHFELESQKLNHSGKLRLRWILQEVPENRRVAFTQIGRNKDISNIRLQNVQLAAIEMMGEEHLPPIMLRTTSPSGRPAAEIDFINRRYMETMLDPHIAYEASSSGAEGGGGAAPQ</sequence>